<dbReference type="Pfam" id="PF00961">
    <property type="entry name" value="LAGLIDADG_1"/>
    <property type="match status" value="2"/>
</dbReference>
<keyword evidence="2" id="KW-0496">Mitochondrion</keyword>
<dbReference type="SUPFAM" id="SSF55608">
    <property type="entry name" value="Homing endonucleases"/>
    <property type="match status" value="2"/>
</dbReference>
<feature type="domain" description="Homing endonuclease LAGLIDADG" evidence="1">
    <location>
        <begin position="206"/>
        <end position="319"/>
    </location>
</feature>
<name>A0A8F2E612_9CNID</name>
<dbReference type="EMBL" id="MZ157400">
    <property type="protein sequence ID" value="QWT29569.1"/>
    <property type="molecule type" value="Genomic_DNA"/>
</dbReference>
<proteinExistence type="predicted"/>
<dbReference type="PANTHER" id="PTHR36181:SF2">
    <property type="entry name" value="INTRON-ENCODED ENDONUCLEASE AI3-RELATED"/>
    <property type="match status" value="1"/>
</dbReference>
<evidence type="ECO:0000259" key="1">
    <source>
        <dbReference type="Pfam" id="PF00961"/>
    </source>
</evidence>
<dbReference type="Gene3D" id="3.10.28.10">
    <property type="entry name" value="Homing endonucleases"/>
    <property type="match status" value="2"/>
</dbReference>
<dbReference type="AlphaFoldDB" id="A0A8F2E612"/>
<feature type="domain" description="Homing endonuclease LAGLIDADG" evidence="1">
    <location>
        <begin position="16"/>
        <end position="72"/>
    </location>
</feature>
<accession>A0A8F2E612</accession>
<reference evidence="2" key="1">
    <citation type="submission" date="2021-05" db="EMBL/GenBank/DDBJ databases">
        <title>Complete mitogenomes of two black corals (Hexacorallia: Antipatharia: Antipathidae) from Rapa Nui (Easter Island).</title>
        <authorList>
            <person name="Asorey C.M."/>
            <person name="Sellanes J."/>
            <person name="Wagner D."/>
            <person name="Easton E."/>
        </authorList>
    </citation>
    <scope>NUCLEOTIDE SEQUENCE</scope>
</reference>
<protein>
    <submittedName>
        <fullName evidence="2">HEG</fullName>
    </submittedName>
</protein>
<gene>
    <name evidence="2" type="primary">HEG</name>
</gene>
<dbReference type="GO" id="GO:0005739">
    <property type="term" value="C:mitochondrion"/>
    <property type="evidence" value="ECO:0007669"/>
    <property type="project" value="UniProtKB-ARBA"/>
</dbReference>
<dbReference type="InterPro" id="IPR027434">
    <property type="entry name" value="Homing_endonucl"/>
</dbReference>
<dbReference type="PANTHER" id="PTHR36181">
    <property type="entry name" value="INTRON-ENCODED ENDONUCLEASE AI3-RELATED"/>
    <property type="match status" value="1"/>
</dbReference>
<evidence type="ECO:0000313" key="2">
    <source>
        <dbReference type="EMBL" id="QWT29569.1"/>
    </source>
</evidence>
<geneLocation type="mitochondrion" evidence="2"/>
<dbReference type="GO" id="GO:0004519">
    <property type="term" value="F:endonuclease activity"/>
    <property type="evidence" value="ECO:0007669"/>
    <property type="project" value="InterPro"/>
</dbReference>
<dbReference type="InterPro" id="IPR051289">
    <property type="entry name" value="LAGLIDADG_Endonuclease"/>
</dbReference>
<sequence>MINLQKIKDSKYFQWLLGFIEAESRFYISKRKFYGEERFYVAFSIYQPLKKAQFLYHIKRLFGYGHIKTINVVESSQSQLKLCSSNVASNYDRRFIFSDLKLLESSNSTYYITNKNYLTYVLFFLKQSVCSWDVNQKKRKKTFKSYDFEKTWKILTLLKEKRPFHLIEDIEKALKEWKRDFTDLGPRLFFGLKFPKEEFFENWFIGFSGGKGAFIISFKSHAEYEIKNRFYWGEKETYEGLKSEKEITLSFVIAQKTKDLLILEQLKNKLLGHLNLKFNIKGSTYIWEVSNEKALVLIKVLFKKYSLRTKKVEFLKWCKSLNYVIKSQPRFYK</sequence>
<organism evidence="2">
    <name type="scientific">Stichopathes sp. SCBUCN-8849</name>
    <dbReference type="NCBI Taxonomy" id="2848157"/>
    <lineage>
        <taxon>Eukaryota</taxon>
        <taxon>Metazoa</taxon>
        <taxon>Cnidaria</taxon>
        <taxon>Anthozoa</taxon>
        <taxon>Hexacorallia</taxon>
        <taxon>Antipatharia</taxon>
        <taxon>Antipathidae</taxon>
        <taxon>Stichopathes</taxon>
    </lineage>
</organism>
<dbReference type="InterPro" id="IPR004860">
    <property type="entry name" value="LAGLIDADG_dom"/>
</dbReference>